<sequence length="203" mass="22778">MSNGLSYLALGDSYTIGESVTEDQRWPVQLTKSLTSNGIAVSQPQIIAKTGWTTDELKAKIVSENITKKYDLVSLLIGVNNQYRGRSVEEFRKEYIDLLETAIQFSGNQPQHVFVVSIPDWGVTPFGINSPKKSISEQIDLFNAIKKEETEKRGILFIDITPISRQALNDPSLIAEDGLHPSGKMYQLWTEKIVPELLKKLKP</sequence>
<feature type="domain" description="SGNH hydrolase-type esterase" evidence="1">
    <location>
        <begin position="9"/>
        <end position="188"/>
    </location>
</feature>
<dbReference type="CDD" id="cd01832">
    <property type="entry name" value="SGNH_hydrolase_like_1"/>
    <property type="match status" value="1"/>
</dbReference>
<dbReference type="GO" id="GO:0016788">
    <property type="term" value="F:hydrolase activity, acting on ester bonds"/>
    <property type="evidence" value="ECO:0007669"/>
    <property type="project" value="UniProtKB-ARBA"/>
</dbReference>
<dbReference type="InterPro" id="IPR036514">
    <property type="entry name" value="SGNH_hydro_sf"/>
</dbReference>
<dbReference type="AlphaFoldDB" id="A0AAE3KT56"/>
<organism evidence="2 3">
    <name type="scientific">Lacihabitans soyangensis</name>
    <dbReference type="NCBI Taxonomy" id="869394"/>
    <lineage>
        <taxon>Bacteria</taxon>
        <taxon>Pseudomonadati</taxon>
        <taxon>Bacteroidota</taxon>
        <taxon>Cytophagia</taxon>
        <taxon>Cytophagales</taxon>
        <taxon>Leadbetterellaceae</taxon>
        <taxon>Lacihabitans</taxon>
    </lineage>
</organism>
<comment type="caution">
    <text evidence="2">The sequence shown here is derived from an EMBL/GenBank/DDBJ whole genome shotgun (WGS) entry which is preliminary data.</text>
</comment>
<proteinExistence type="predicted"/>
<dbReference type="SUPFAM" id="SSF52266">
    <property type="entry name" value="SGNH hydrolase"/>
    <property type="match status" value="1"/>
</dbReference>
<evidence type="ECO:0000313" key="2">
    <source>
        <dbReference type="EMBL" id="MCP9764047.1"/>
    </source>
</evidence>
<protein>
    <submittedName>
        <fullName evidence="2">SGNH/GDSL hydrolase family protein</fullName>
    </submittedName>
</protein>
<evidence type="ECO:0000259" key="1">
    <source>
        <dbReference type="Pfam" id="PF13472"/>
    </source>
</evidence>
<dbReference type="RefSeq" id="WP_255037808.1">
    <property type="nucleotide sequence ID" value="NZ_RJUF01000055.1"/>
</dbReference>
<gene>
    <name evidence="2" type="ORF">EGI31_13910</name>
</gene>
<name>A0AAE3KT56_9BACT</name>
<dbReference type="Proteomes" id="UP001204144">
    <property type="component" value="Unassembled WGS sequence"/>
</dbReference>
<keyword evidence="3" id="KW-1185">Reference proteome</keyword>
<reference evidence="2 3" key="1">
    <citation type="submission" date="2018-11" db="EMBL/GenBank/DDBJ databases">
        <title>Novel bacteria species description.</title>
        <authorList>
            <person name="Han J.-H."/>
        </authorList>
    </citation>
    <scope>NUCLEOTIDE SEQUENCE [LARGE SCALE GENOMIC DNA]</scope>
    <source>
        <strain evidence="2 3">KCTC23259</strain>
    </source>
</reference>
<dbReference type="Gene3D" id="3.40.50.1110">
    <property type="entry name" value="SGNH hydrolase"/>
    <property type="match status" value="1"/>
</dbReference>
<accession>A0AAE3KT56</accession>
<dbReference type="InterPro" id="IPR013830">
    <property type="entry name" value="SGNH_hydro"/>
</dbReference>
<dbReference type="Pfam" id="PF13472">
    <property type="entry name" value="Lipase_GDSL_2"/>
    <property type="match status" value="1"/>
</dbReference>
<evidence type="ECO:0000313" key="3">
    <source>
        <dbReference type="Proteomes" id="UP001204144"/>
    </source>
</evidence>
<keyword evidence="2" id="KW-0378">Hydrolase</keyword>
<dbReference type="EMBL" id="RJUF01000055">
    <property type="protein sequence ID" value="MCP9764047.1"/>
    <property type="molecule type" value="Genomic_DNA"/>
</dbReference>